<feature type="active site" evidence="9">
    <location>
        <position position="317"/>
    </location>
</feature>
<dbReference type="GO" id="GO:0051301">
    <property type="term" value="P:cell division"/>
    <property type="evidence" value="ECO:0007669"/>
    <property type="project" value="UniProtKB-KW"/>
</dbReference>
<accession>A0A9D2UGC6</accession>
<evidence type="ECO:0000313" key="12">
    <source>
        <dbReference type="EMBL" id="HJD51928.1"/>
    </source>
</evidence>
<dbReference type="Gene3D" id="1.10.150.130">
    <property type="match status" value="1"/>
</dbReference>
<dbReference type="PANTHER" id="PTHR30349:SF77">
    <property type="entry name" value="TYROSINE RECOMBINASE XERC"/>
    <property type="match status" value="1"/>
</dbReference>
<keyword evidence="7 9" id="KW-0233">DNA recombination</keyword>
<dbReference type="SUPFAM" id="SSF56349">
    <property type="entry name" value="DNA breaking-rejoining enzymes"/>
    <property type="match status" value="1"/>
</dbReference>
<dbReference type="GO" id="GO:0006313">
    <property type="term" value="P:DNA transposition"/>
    <property type="evidence" value="ECO:0007669"/>
    <property type="project" value="UniProtKB-UniRule"/>
</dbReference>
<sequence>MKTSPQSPVGRSSTVHPADQLPTTLKIGASTVDEDREFVRALEAFERYLTYELHRSPQTIRAYVSDLTDFFAHARRHGTTHLSHITLEVIRDWLAYHHRKQAARSSMARRTSSLRTFFTWAEEEELIQANPALKLTTPKKSNHLPSVLSEAQMQALTTTLTAALEQTPRDARLLRLQAVVELLYASGLRISELTGLDLASIDRHQRTLRVLGKGNKERVVPFGAQAMQALNRWVMAGRPQWLPEIEEAKSALAQHALFIGPQGKRANPRQIRQDLTTLLGTLGDTEATGAHVFRHTAATHMVDGGADIRAVQEFLGHSSLATTQVYTHVSVDRLAQAYSRAHPRA</sequence>
<keyword evidence="5 9" id="KW-0229">DNA integration</keyword>
<evidence type="ECO:0000256" key="2">
    <source>
        <dbReference type="ARBA" id="ARBA00022490"/>
    </source>
</evidence>
<feature type="active site" evidence="9">
    <location>
        <position position="294"/>
    </location>
</feature>
<dbReference type="InterPro" id="IPR010998">
    <property type="entry name" value="Integrase_recombinase_N"/>
</dbReference>
<dbReference type="InterPro" id="IPR044068">
    <property type="entry name" value="CB"/>
</dbReference>
<dbReference type="GO" id="GO:0007059">
    <property type="term" value="P:chromosome segregation"/>
    <property type="evidence" value="ECO:0007669"/>
    <property type="project" value="UniProtKB-UniRule"/>
</dbReference>
<keyword evidence="8 9" id="KW-0131">Cell cycle</keyword>
<evidence type="ECO:0000256" key="3">
    <source>
        <dbReference type="ARBA" id="ARBA00022618"/>
    </source>
</evidence>
<comment type="similarity">
    <text evidence="9">Belongs to the 'phage' integrase family. XerC subfamily.</text>
</comment>
<evidence type="ECO:0000256" key="8">
    <source>
        <dbReference type="ARBA" id="ARBA00023306"/>
    </source>
</evidence>
<dbReference type="InterPro" id="IPR011010">
    <property type="entry name" value="DNA_brk_join_enz"/>
</dbReference>
<reference evidence="12" key="1">
    <citation type="journal article" date="2021" name="PeerJ">
        <title>Extensive microbial diversity within the chicken gut microbiome revealed by metagenomics and culture.</title>
        <authorList>
            <person name="Gilroy R."/>
            <person name="Ravi A."/>
            <person name="Getino M."/>
            <person name="Pursley I."/>
            <person name="Horton D.L."/>
            <person name="Alikhan N.F."/>
            <person name="Baker D."/>
            <person name="Gharbi K."/>
            <person name="Hall N."/>
            <person name="Watson M."/>
            <person name="Adriaenssens E.M."/>
            <person name="Foster-Nyarko E."/>
            <person name="Jarju S."/>
            <person name="Secka A."/>
            <person name="Antonio M."/>
            <person name="Oren A."/>
            <person name="Chaudhuri R.R."/>
            <person name="La Ragione R."/>
            <person name="Hildebrand F."/>
            <person name="Pallen M.J."/>
        </authorList>
    </citation>
    <scope>NUCLEOTIDE SEQUENCE</scope>
    <source>
        <strain evidence="12">ChiHjej10B9-4811</strain>
    </source>
</reference>
<dbReference type="Pfam" id="PF00589">
    <property type="entry name" value="Phage_integrase"/>
    <property type="match status" value="1"/>
</dbReference>
<dbReference type="Pfam" id="PF02899">
    <property type="entry name" value="Phage_int_SAM_1"/>
    <property type="match status" value="1"/>
</dbReference>
<comment type="subunit">
    <text evidence="9">Forms a cyclic heterotetrameric complex composed of two molecules of XerC and two molecules of XerD.</text>
</comment>
<dbReference type="InterPro" id="IPR050090">
    <property type="entry name" value="Tyrosine_recombinase_XerCD"/>
</dbReference>
<evidence type="ECO:0000256" key="7">
    <source>
        <dbReference type="ARBA" id="ARBA00023172"/>
    </source>
</evidence>
<dbReference type="HAMAP" id="MF_01808">
    <property type="entry name" value="Recomb_XerC_XerD"/>
    <property type="match status" value="1"/>
</dbReference>
<feature type="domain" description="Tyr recombinase" evidence="10">
    <location>
        <begin position="143"/>
        <end position="339"/>
    </location>
</feature>
<comment type="subcellular location">
    <subcellularLocation>
        <location evidence="1 9">Cytoplasm</location>
    </subcellularLocation>
</comment>
<protein>
    <recommendedName>
        <fullName evidence="9">Tyrosine recombinase XerC</fullName>
    </recommendedName>
</protein>
<feature type="active site" evidence="9">
    <location>
        <position position="213"/>
    </location>
</feature>
<keyword evidence="2 9" id="KW-0963">Cytoplasm</keyword>
<proteinExistence type="inferred from homology"/>
<dbReference type="InterPro" id="IPR023009">
    <property type="entry name" value="Tyrosine_recombinase_XerC/XerD"/>
</dbReference>
<dbReference type="Gene3D" id="1.10.443.10">
    <property type="entry name" value="Intergrase catalytic core"/>
    <property type="match status" value="1"/>
</dbReference>
<evidence type="ECO:0000256" key="1">
    <source>
        <dbReference type="ARBA" id="ARBA00004496"/>
    </source>
</evidence>
<dbReference type="EMBL" id="DWUS01000198">
    <property type="protein sequence ID" value="HJD51928.1"/>
    <property type="molecule type" value="Genomic_DNA"/>
</dbReference>
<evidence type="ECO:0000259" key="11">
    <source>
        <dbReference type="PROSITE" id="PS51900"/>
    </source>
</evidence>
<organism evidence="12 13">
    <name type="scientific">Candidatus Rothia avistercoris</name>
    <dbReference type="NCBI Taxonomy" id="2840479"/>
    <lineage>
        <taxon>Bacteria</taxon>
        <taxon>Bacillati</taxon>
        <taxon>Actinomycetota</taxon>
        <taxon>Actinomycetes</taxon>
        <taxon>Micrococcales</taxon>
        <taxon>Micrococcaceae</taxon>
        <taxon>Rothia</taxon>
    </lineage>
</organism>
<feature type="active site" description="O-(3'-phospho-DNA)-tyrosine intermediate" evidence="9">
    <location>
        <position position="326"/>
    </location>
</feature>
<feature type="active site" evidence="9">
    <location>
        <position position="189"/>
    </location>
</feature>
<dbReference type="PANTHER" id="PTHR30349">
    <property type="entry name" value="PHAGE INTEGRASE-RELATED"/>
    <property type="match status" value="1"/>
</dbReference>
<feature type="domain" description="Core-binding (CB)" evidence="11">
    <location>
        <begin position="36"/>
        <end position="122"/>
    </location>
</feature>
<feature type="active site" evidence="9">
    <location>
        <position position="291"/>
    </location>
</feature>
<dbReference type="GO" id="GO:0005737">
    <property type="term" value="C:cytoplasm"/>
    <property type="evidence" value="ECO:0007669"/>
    <property type="project" value="UniProtKB-SubCell"/>
</dbReference>
<dbReference type="InterPro" id="IPR013762">
    <property type="entry name" value="Integrase-like_cat_sf"/>
</dbReference>
<gene>
    <name evidence="9" type="primary">xerC</name>
    <name evidence="12" type="ORF">H9908_08705</name>
</gene>
<keyword evidence="4 9" id="KW-0159">Chromosome partition</keyword>
<dbReference type="AlphaFoldDB" id="A0A9D2UGC6"/>
<keyword evidence="3 9" id="KW-0132">Cell division</keyword>
<reference evidence="12" key="2">
    <citation type="submission" date="2021-04" db="EMBL/GenBank/DDBJ databases">
        <authorList>
            <person name="Gilroy R."/>
        </authorList>
    </citation>
    <scope>NUCLEOTIDE SEQUENCE</scope>
    <source>
        <strain evidence="12">ChiHjej10B9-4811</strain>
    </source>
</reference>
<dbReference type="InterPro" id="IPR004107">
    <property type="entry name" value="Integrase_SAM-like_N"/>
</dbReference>
<evidence type="ECO:0000259" key="10">
    <source>
        <dbReference type="PROSITE" id="PS51898"/>
    </source>
</evidence>
<dbReference type="GO" id="GO:0003677">
    <property type="term" value="F:DNA binding"/>
    <property type="evidence" value="ECO:0007669"/>
    <property type="project" value="UniProtKB-UniRule"/>
</dbReference>
<evidence type="ECO:0000313" key="13">
    <source>
        <dbReference type="Proteomes" id="UP000823908"/>
    </source>
</evidence>
<dbReference type="InterPro" id="IPR002104">
    <property type="entry name" value="Integrase_catalytic"/>
</dbReference>
<dbReference type="PROSITE" id="PS51900">
    <property type="entry name" value="CB"/>
    <property type="match status" value="1"/>
</dbReference>
<evidence type="ECO:0000256" key="5">
    <source>
        <dbReference type="ARBA" id="ARBA00022908"/>
    </source>
</evidence>
<comment type="caution">
    <text evidence="12">The sequence shown here is derived from an EMBL/GenBank/DDBJ whole genome shotgun (WGS) entry which is preliminary data.</text>
</comment>
<evidence type="ECO:0000256" key="9">
    <source>
        <dbReference type="HAMAP-Rule" id="MF_01808"/>
    </source>
</evidence>
<evidence type="ECO:0000256" key="6">
    <source>
        <dbReference type="ARBA" id="ARBA00023125"/>
    </source>
</evidence>
<keyword evidence="6 9" id="KW-0238">DNA-binding</keyword>
<evidence type="ECO:0000256" key="4">
    <source>
        <dbReference type="ARBA" id="ARBA00022829"/>
    </source>
</evidence>
<name>A0A9D2UGC6_9MICC</name>
<comment type="function">
    <text evidence="9">Site-specific tyrosine recombinase, which acts by catalyzing the cutting and rejoining of the recombining DNA molecules. The XerC-XerD complex is essential to convert dimers of the bacterial chromosome into monomers to permit their segregation at cell division. It also contributes to the segregational stability of plasmids.</text>
</comment>
<dbReference type="PROSITE" id="PS51898">
    <property type="entry name" value="TYR_RECOMBINASE"/>
    <property type="match status" value="1"/>
</dbReference>
<dbReference type="GO" id="GO:0009037">
    <property type="term" value="F:tyrosine-based site-specific recombinase activity"/>
    <property type="evidence" value="ECO:0007669"/>
    <property type="project" value="UniProtKB-UniRule"/>
</dbReference>
<dbReference type="Proteomes" id="UP000823908">
    <property type="component" value="Unassembled WGS sequence"/>
</dbReference>